<dbReference type="InterPro" id="IPR009057">
    <property type="entry name" value="Homeodomain-like_sf"/>
</dbReference>
<sequence>MTSLSPRKKVVRAHLKMERDRKEQQIQAALADVQQGAFNTITAAADYHDLPYKTLWNRAKGRKSRSEAFQGLQTLSPGSEDILVQHIKKQADFGFPVTPEKTIADFKILPENIYNMDETGFLIGYSQSCNIIMPHDSKNKRFRAHPGNRETITVIECIGARGPPPPPMVIFSRKNHMQGWYHDHDVAADWVFATSPKGWTDDNLAPEWLHNCFDKHTREKAHGNYRLLILDGHGSHVTILFIQQAWELRIVCLCLPPHATHLLLLDLQSETRLSPHTRVHPSTKPNTQR</sequence>
<feature type="domain" description="HTH psq-type" evidence="2">
    <location>
        <begin position="23"/>
        <end position="64"/>
    </location>
</feature>
<dbReference type="Gene3D" id="1.10.10.60">
    <property type="entry name" value="Homeodomain-like"/>
    <property type="match status" value="1"/>
</dbReference>
<dbReference type="Pfam" id="PF03184">
    <property type="entry name" value="DDE_1"/>
    <property type="match status" value="1"/>
</dbReference>
<dbReference type="AlphaFoldDB" id="A0A2N8UP50"/>
<organism evidence="3 4">
    <name type="scientific">Sporisorium reilianum f. sp. reilianum</name>
    <dbReference type="NCBI Taxonomy" id="72559"/>
    <lineage>
        <taxon>Eukaryota</taxon>
        <taxon>Fungi</taxon>
        <taxon>Dikarya</taxon>
        <taxon>Basidiomycota</taxon>
        <taxon>Ustilaginomycotina</taxon>
        <taxon>Ustilaginomycetes</taxon>
        <taxon>Ustilaginales</taxon>
        <taxon>Ustilaginaceae</taxon>
        <taxon>Sporisorium</taxon>
    </lineage>
</organism>
<dbReference type="Pfam" id="PF05225">
    <property type="entry name" value="HTH_psq"/>
    <property type="match status" value="1"/>
</dbReference>
<dbReference type="Proteomes" id="UP000239563">
    <property type="component" value="Chromosome XXIII"/>
</dbReference>
<dbReference type="PANTHER" id="PTHR19303">
    <property type="entry name" value="TRANSPOSON"/>
    <property type="match status" value="1"/>
</dbReference>
<feature type="domain" description="DDE-1" evidence="1">
    <location>
        <begin position="152"/>
        <end position="263"/>
    </location>
</feature>
<reference evidence="3 4" key="1">
    <citation type="submission" date="2017-02" db="EMBL/GenBank/DDBJ databases">
        <authorList>
            <person name="Peterson S.W."/>
        </authorList>
    </citation>
    <scope>NUCLEOTIDE SEQUENCE [LARGE SCALE GENOMIC DNA]</scope>
    <source>
        <strain evidence="3 4">SRS1_H2-8</strain>
    </source>
</reference>
<evidence type="ECO:0000313" key="3">
    <source>
        <dbReference type="EMBL" id="SJX66657.1"/>
    </source>
</evidence>
<dbReference type="EMBL" id="LT795076">
    <property type="protein sequence ID" value="SJX66657.1"/>
    <property type="molecule type" value="Genomic_DNA"/>
</dbReference>
<accession>A0A2N8UP50</accession>
<dbReference type="GO" id="GO:0003677">
    <property type="term" value="F:DNA binding"/>
    <property type="evidence" value="ECO:0007669"/>
    <property type="project" value="InterPro"/>
</dbReference>
<evidence type="ECO:0000259" key="2">
    <source>
        <dbReference type="Pfam" id="PF05225"/>
    </source>
</evidence>
<dbReference type="InterPro" id="IPR004875">
    <property type="entry name" value="DDE_SF_endonuclease_dom"/>
</dbReference>
<dbReference type="InterPro" id="IPR050863">
    <property type="entry name" value="CenT-Element_Derived"/>
</dbReference>
<protein>
    <submittedName>
        <fullName evidence="3">Related to transposase</fullName>
    </submittedName>
</protein>
<proteinExistence type="predicted"/>
<dbReference type="SUPFAM" id="SSF46689">
    <property type="entry name" value="Homeodomain-like"/>
    <property type="match status" value="1"/>
</dbReference>
<gene>
    <name evidence="3" type="ORF">SRS1_25017</name>
</gene>
<name>A0A2N8UP50_9BASI</name>
<evidence type="ECO:0000313" key="4">
    <source>
        <dbReference type="Proteomes" id="UP000239563"/>
    </source>
</evidence>
<evidence type="ECO:0000259" key="1">
    <source>
        <dbReference type="Pfam" id="PF03184"/>
    </source>
</evidence>
<dbReference type="PANTHER" id="PTHR19303:SF74">
    <property type="entry name" value="POGO TRANSPOSABLE ELEMENT WITH KRAB DOMAIN"/>
    <property type="match status" value="1"/>
</dbReference>
<dbReference type="GO" id="GO:0005634">
    <property type="term" value="C:nucleus"/>
    <property type="evidence" value="ECO:0007669"/>
    <property type="project" value="TreeGrafter"/>
</dbReference>
<dbReference type="InterPro" id="IPR007889">
    <property type="entry name" value="HTH_Psq"/>
</dbReference>